<proteinExistence type="predicted"/>
<gene>
    <name evidence="1" type="ORF">ACFOMG_12080</name>
</gene>
<name>A0ABV7VTK8_9GAMM</name>
<sequence length="135" mass="15356">MKTRLLALSKLYLPFILIILSFCSGCIPDAPENHEIAAYRLEQETGLSTLIDQLGFCELVLNKHLSFMKKKKVNGDIQEEYIEGLIQIKRMKRNIMETSSFVKKTSNLNRLVIYPAETIDGAKQQVTCGELLEGY</sequence>
<accession>A0ABV7VTK8</accession>
<organism evidence="1 2">
    <name type="scientific">Bacterioplanoides pacificum</name>
    <dbReference type="NCBI Taxonomy" id="1171596"/>
    <lineage>
        <taxon>Bacteria</taxon>
        <taxon>Pseudomonadati</taxon>
        <taxon>Pseudomonadota</taxon>
        <taxon>Gammaproteobacteria</taxon>
        <taxon>Oceanospirillales</taxon>
        <taxon>Oceanospirillaceae</taxon>
        <taxon>Bacterioplanoides</taxon>
    </lineage>
</organism>
<protein>
    <submittedName>
        <fullName evidence="1">Uncharacterized protein</fullName>
    </submittedName>
</protein>
<comment type="caution">
    <text evidence="1">The sequence shown here is derived from an EMBL/GenBank/DDBJ whole genome shotgun (WGS) entry which is preliminary data.</text>
</comment>
<dbReference type="Proteomes" id="UP001595722">
    <property type="component" value="Unassembled WGS sequence"/>
</dbReference>
<evidence type="ECO:0000313" key="1">
    <source>
        <dbReference type="EMBL" id="MFC3680838.1"/>
    </source>
</evidence>
<keyword evidence="2" id="KW-1185">Reference proteome</keyword>
<dbReference type="RefSeq" id="WP_376866938.1">
    <property type="nucleotide sequence ID" value="NZ_JBHRYB010000013.1"/>
</dbReference>
<reference evidence="2" key="1">
    <citation type="journal article" date="2019" name="Int. J. Syst. Evol. Microbiol.">
        <title>The Global Catalogue of Microorganisms (GCM) 10K type strain sequencing project: providing services to taxonomists for standard genome sequencing and annotation.</title>
        <authorList>
            <consortium name="The Broad Institute Genomics Platform"/>
            <consortium name="The Broad Institute Genome Sequencing Center for Infectious Disease"/>
            <person name="Wu L."/>
            <person name="Ma J."/>
        </authorList>
    </citation>
    <scope>NUCLEOTIDE SEQUENCE [LARGE SCALE GENOMIC DNA]</scope>
    <source>
        <strain evidence="2">KCTC 42424</strain>
    </source>
</reference>
<dbReference type="EMBL" id="JBHRYB010000013">
    <property type="protein sequence ID" value="MFC3680838.1"/>
    <property type="molecule type" value="Genomic_DNA"/>
</dbReference>
<evidence type="ECO:0000313" key="2">
    <source>
        <dbReference type="Proteomes" id="UP001595722"/>
    </source>
</evidence>